<keyword evidence="4" id="KW-1185">Reference proteome</keyword>
<keyword evidence="2" id="KW-1133">Transmembrane helix</keyword>
<reference evidence="3" key="1">
    <citation type="journal article" date="2020" name="Stud. Mycol.">
        <title>101 Dothideomycetes genomes: a test case for predicting lifestyles and emergence of pathogens.</title>
        <authorList>
            <person name="Haridas S."/>
            <person name="Albert R."/>
            <person name="Binder M."/>
            <person name="Bloem J."/>
            <person name="Labutti K."/>
            <person name="Salamov A."/>
            <person name="Andreopoulos B."/>
            <person name="Baker S."/>
            <person name="Barry K."/>
            <person name="Bills G."/>
            <person name="Bluhm B."/>
            <person name="Cannon C."/>
            <person name="Castanera R."/>
            <person name="Culley D."/>
            <person name="Daum C."/>
            <person name="Ezra D."/>
            <person name="Gonzalez J."/>
            <person name="Henrissat B."/>
            <person name="Kuo A."/>
            <person name="Liang C."/>
            <person name="Lipzen A."/>
            <person name="Lutzoni F."/>
            <person name="Magnuson J."/>
            <person name="Mondo S."/>
            <person name="Nolan M."/>
            <person name="Ohm R."/>
            <person name="Pangilinan J."/>
            <person name="Park H.-J."/>
            <person name="Ramirez L."/>
            <person name="Alfaro M."/>
            <person name="Sun H."/>
            <person name="Tritt A."/>
            <person name="Yoshinaga Y."/>
            <person name="Zwiers L.-H."/>
            <person name="Turgeon B."/>
            <person name="Goodwin S."/>
            <person name="Spatafora J."/>
            <person name="Crous P."/>
            <person name="Grigoriev I."/>
        </authorList>
    </citation>
    <scope>NUCLEOTIDE SEQUENCE</scope>
    <source>
        <strain evidence="3">CBS 269.34</strain>
    </source>
</reference>
<protein>
    <submittedName>
        <fullName evidence="3">Uncharacterized protein</fullName>
    </submittedName>
</protein>
<feature type="transmembrane region" description="Helical" evidence="2">
    <location>
        <begin position="116"/>
        <end position="138"/>
    </location>
</feature>
<organism evidence="3 4">
    <name type="scientific">Lophium mytilinum</name>
    <dbReference type="NCBI Taxonomy" id="390894"/>
    <lineage>
        <taxon>Eukaryota</taxon>
        <taxon>Fungi</taxon>
        <taxon>Dikarya</taxon>
        <taxon>Ascomycota</taxon>
        <taxon>Pezizomycotina</taxon>
        <taxon>Dothideomycetes</taxon>
        <taxon>Pleosporomycetidae</taxon>
        <taxon>Mytilinidiales</taxon>
        <taxon>Mytilinidiaceae</taxon>
        <taxon>Lophium</taxon>
    </lineage>
</organism>
<dbReference type="AlphaFoldDB" id="A0A6A6QCF0"/>
<feature type="transmembrane region" description="Helical" evidence="2">
    <location>
        <begin position="251"/>
        <end position="273"/>
    </location>
</feature>
<evidence type="ECO:0000313" key="4">
    <source>
        <dbReference type="Proteomes" id="UP000799750"/>
    </source>
</evidence>
<keyword evidence="2" id="KW-0812">Transmembrane</keyword>
<feature type="transmembrane region" description="Helical" evidence="2">
    <location>
        <begin position="158"/>
        <end position="177"/>
    </location>
</feature>
<feature type="transmembrane region" description="Helical" evidence="2">
    <location>
        <begin position="579"/>
        <end position="604"/>
    </location>
</feature>
<name>A0A6A6QCF0_9PEZI</name>
<dbReference type="InterPro" id="IPR053018">
    <property type="entry name" value="Elsinochrome_Biosynth-Asso"/>
</dbReference>
<dbReference type="EMBL" id="MU004199">
    <property type="protein sequence ID" value="KAF2489137.1"/>
    <property type="molecule type" value="Genomic_DNA"/>
</dbReference>
<feature type="compositionally biased region" description="Basic and acidic residues" evidence="1">
    <location>
        <begin position="425"/>
        <end position="436"/>
    </location>
</feature>
<proteinExistence type="predicted"/>
<dbReference type="OrthoDB" id="5427664at2759"/>
<feature type="region of interest" description="Disordered" evidence="1">
    <location>
        <begin position="425"/>
        <end position="472"/>
    </location>
</feature>
<dbReference type="PANTHER" id="PTHR37577">
    <property type="entry name" value="INTEGRAL MEMBRANE PROTEIN"/>
    <property type="match status" value="1"/>
</dbReference>
<feature type="compositionally biased region" description="Pro residues" evidence="1">
    <location>
        <begin position="496"/>
        <end position="506"/>
    </location>
</feature>
<gene>
    <name evidence="3" type="ORF">BU16DRAFT_567319</name>
</gene>
<evidence type="ECO:0000256" key="1">
    <source>
        <dbReference type="SAM" id="MobiDB-lite"/>
    </source>
</evidence>
<feature type="transmembrane region" description="Helical" evidence="2">
    <location>
        <begin position="189"/>
        <end position="207"/>
    </location>
</feature>
<feature type="compositionally biased region" description="Polar residues" evidence="1">
    <location>
        <begin position="443"/>
        <end position="460"/>
    </location>
</feature>
<evidence type="ECO:0000313" key="3">
    <source>
        <dbReference type="EMBL" id="KAF2489137.1"/>
    </source>
</evidence>
<evidence type="ECO:0000256" key="2">
    <source>
        <dbReference type="SAM" id="Phobius"/>
    </source>
</evidence>
<feature type="region of interest" description="Disordered" evidence="1">
    <location>
        <begin position="493"/>
        <end position="513"/>
    </location>
</feature>
<feature type="transmembrane region" description="Helical" evidence="2">
    <location>
        <begin position="541"/>
        <end position="559"/>
    </location>
</feature>
<keyword evidence="2" id="KW-0472">Membrane</keyword>
<accession>A0A6A6QCF0</accession>
<dbReference type="Proteomes" id="UP000799750">
    <property type="component" value="Unassembled WGS sequence"/>
</dbReference>
<dbReference type="PANTHER" id="PTHR37577:SF1">
    <property type="entry name" value="INTEGRAL MEMBRANE PROTEIN"/>
    <property type="match status" value="1"/>
</dbReference>
<sequence>MSSPDVNTESIHEDLTLVLPQRLTEHLPEHIIRHFMSSHCRHTDCRWLSLTNLTNYTGAPPLLPDADISGIGAILGFSITSYLTLLLLIVNYAFAFDPHRWGENGRRYTNPLDSKLLGFIRNGSVLILSDTQLVTGLALLSSGYSQLNCGISAYHWQIMVYVAWFASFSFISAMTFLQAFFQANHSLRIIRVCFMFILATMLIVALLPTGSQDWMNLACKEGEGCFYPSLQAKCYYRQMTTNKFDNGHTKIYSMVVSILVVSLSYINCGVKMFDPTSAVTRRYTRVWPGKQIKRVLRRMIKGSEKSMWANALLRLPYFALYSAFTSARALCDIVESMLGEILWLSFAIAWGTIKVWTTRTSSHYDSHGFNTNANPDVLLEDSWSFGQTLPLILLLLPMLSMAQIYFDKHTRILGASNSEHWIRETGIPDREKKPESTPRAPVSLSSVSIGRTTNTRTQEPYNPPKRPSTAIDNRTLDSTCACPISRCAHHASRCPSPQPSTPPSPNPANSILHTPPPNRTFPAYLDPDTNPYDLPFYTDHLILWLLQLCLLAAFILWLLNATENILGISFFFRNRLFIIWIFGILPSSLLLHLAFWQIAGWVWEGVRGERWWVGKRERWGTIGKWVYWVLRAGLVAGLVVYTFLLSFEAGGPEALVISLGDLG</sequence>
<feature type="transmembrane region" description="Helical" evidence="2">
    <location>
        <begin position="71"/>
        <end position="95"/>
    </location>
</feature>
<feature type="transmembrane region" description="Helical" evidence="2">
    <location>
        <begin position="625"/>
        <end position="644"/>
    </location>
</feature>